<evidence type="ECO:0008006" key="3">
    <source>
        <dbReference type="Google" id="ProtNLM"/>
    </source>
</evidence>
<evidence type="ECO:0000313" key="1">
    <source>
        <dbReference type="EMBL" id="BCS84891.1"/>
    </source>
</evidence>
<dbReference type="Proteomes" id="UP001319045">
    <property type="component" value="Chromosome"/>
</dbReference>
<dbReference type="RefSeq" id="WP_207155085.1">
    <property type="nucleotide sequence ID" value="NZ_AP024484.1"/>
</dbReference>
<reference evidence="1 2" key="1">
    <citation type="journal article" date="2022" name="Int. J. Syst. Evol. Microbiol.">
        <title>Prevotella herbatica sp. nov., a plant polysaccharide-decomposing anaerobic bacterium isolated from a methanogenic reactor.</title>
        <authorList>
            <person name="Uek A."/>
            <person name="Tonouchi A."/>
            <person name="Kaku N."/>
            <person name="Ueki K."/>
        </authorList>
    </citation>
    <scope>NUCLEOTIDE SEQUENCE [LARGE SCALE GENOMIC DNA]</scope>
    <source>
        <strain evidence="1 2">WR041</strain>
    </source>
</reference>
<dbReference type="Pfam" id="PF13366">
    <property type="entry name" value="PDDEXK_3"/>
    <property type="match status" value="1"/>
</dbReference>
<name>A0ABM7NWK6_9BACT</name>
<organism evidence="1 2">
    <name type="scientific">Prevotella herbatica</name>
    <dbReference type="NCBI Taxonomy" id="2801997"/>
    <lineage>
        <taxon>Bacteria</taxon>
        <taxon>Pseudomonadati</taxon>
        <taxon>Bacteroidota</taxon>
        <taxon>Bacteroidia</taxon>
        <taxon>Bacteroidales</taxon>
        <taxon>Prevotellaceae</taxon>
        <taxon>Prevotella</taxon>
    </lineage>
</organism>
<keyword evidence="2" id="KW-1185">Reference proteome</keyword>
<dbReference type="EMBL" id="AP024484">
    <property type="protein sequence ID" value="BCS84891.1"/>
    <property type="molecule type" value="Genomic_DNA"/>
</dbReference>
<accession>A0ABM7NWK6</accession>
<sequence>MTENEISYKIEEAILKVYDELGPGLLEPVYEAALCYQMKKYRMTKSNLVKCICRKYYLCKRFKGRQLL</sequence>
<proteinExistence type="predicted"/>
<dbReference type="NCBIfam" id="TIGR04256">
    <property type="entry name" value="GxxExxY"/>
    <property type="match status" value="1"/>
</dbReference>
<protein>
    <recommendedName>
        <fullName evidence="3">GxxExxY protein</fullName>
    </recommendedName>
</protein>
<evidence type="ECO:0000313" key="2">
    <source>
        <dbReference type="Proteomes" id="UP001319045"/>
    </source>
</evidence>
<dbReference type="InterPro" id="IPR026350">
    <property type="entry name" value="GxxExxY"/>
</dbReference>
<gene>
    <name evidence="1" type="ORF">prwr041_07840</name>
</gene>